<dbReference type="OrthoDB" id="264532at2759"/>
<evidence type="ECO:0000256" key="3">
    <source>
        <dbReference type="ARBA" id="ARBA00022516"/>
    </source>
</evidence>
<dbReference type="SUPFAM" id="SSF69593">
    <property type="entry name" value="Glycerol-3-phosphate (1)-acyltransferase"/>
    <property type="match status" value="1"/>
</dbReference>
<keyword evidence="4 11" id="KW-0808">Transferase</keyword>
<evidence type="ECO:0000256" key="2">
    <source>
        <dbReference type="ARBA" id="ARBA00005420"/>
    </source>
</evidence>
<evidence type="ECO:0000313" key="13">
    <source>
        <dbReference type="Proteomes" id="UP000007648"/>
    </source>
</evidence>
<evidence type="ECO:0000256" key="11">
    <source>
        <dbReference type="RuleBase" id="RU367023"/>
    </source>
</evidence>
<reference evidence="12" key="3">
    <citation type="submission" date="2025-09" db="UniProtKB">
        <authorList>
            <consortium name="Ensembl"/>
        </authorList>
    </citation>
    <scope>IDENTIFICATION</scope>
</reference>
<dbReference type="GeneTree" id="ENSGT01030000234582"/>
<proteinExistence type="inferred from homology"/>
<dbReference type="CDD" id="cd07987">
    <property type="entry name" value="LPLAT_MGAT-like"/>
    <property type="match status" value="1"/>
</dbReference>
<dbReference type="Ensembl" id="ENSSHAT00000002795.2">
    <property type="protein sequence ID" value="ENSSHAP00000002764.2"/>
    <property type="gene ID" value="ENSSHAG00000002445.2"/>
</dbReference>
<evidence type="ECO:0000256" key="10">
    <source>
        <dbReference type="ARBA" id="ARBA00023315"/>
    </source>
</evidence>
<keyword evidence="6 11" id="KW-0256">Endoplasmic reticulum</keyword>
<evidence type="ECO:0000313" key="12">
    <source>
        <dbReference type="Ensembl" id="ENSSHAP00000002764.2"/>
    </source>
</evidence>
<gene>
    <name evidence="12" type="primary">MOGAT3</name>
</gene>
<dbReference type="FunCoup" id="G3VHW0">
    <property type="interactions" value="274"/>
</dbReference>
<keyword evidence="13" id="KW-1185">Reference proteome</keyword>
<evidence type="ECO:0000256" key="8">
    <source>
        <dbReference type="ARBA" id="ARBA00023098"/>
    </source>
</evidence>
<name>G3VHW0_SARHA</name>
<dbReference type="GO" id="GO:0004144">
    <property type="term" value="F:diacylglycerol O-acyltransferase activity"/>
    <property type="evidence" value="ECO:0007669"/>
    <property type="project" value="Ensembl"/>
</dbReference>
<keyword evidence="9 11" id="KW-0472">Membrane</keyword>
<dbReference type="CTD" id="346606"/>
<dbReference type="InterPro" id="IPR007130">
    <property type="entry name" value="DAGAT"/>
</dbReference>
<dbReference type="PANTHER" id="PTHR12317">
    <property type="entry name" value="DIACYLGLYCEROL O-ACYLTRANSFERASE"/>
    <property type="match status" value="1"/>
</dbReference>
<dbReference type="STRING" id="9305.ENSSHAP00000002764"/>
<dbReference type="KEGG" id="shr:100922391"/>
<dbReference type="Proteomes" id="UP000007648">
    <property type="component" value="Unassembled WGS sequence"/>
</dbReference>
<evidence type="ECO:0000256" key="6">
    <source>
        <dbReference type="ARBA" id="ARBA00022824"/>
    </source>
</evidence>
<dbReference type="eggNOG" id="KOG0831">
    <property type="taxonomic scope" value="Eukaryota"/>
</dbReference>
<sequence>MKTPKKQITEILSVYQFVFTFLFMGLFFSLLLFFLLFTSFWFLSVLYLVWLYVDWDTPDRGGRRFECFRNWKVWEHFRDYYPIKLVKTAELPPNRNYVLGSHPHGIMCAGTFCNFATESNGFSRQFPGIRPFLAGLAGLFRVPVYRDYIMSSGLCPVSRESLDFVLSGPQLGQAVVILVGGANESLYGVPGEHCLTLLNRKGFVRLALRHGAFLVPVYSFGENEIFTQASFGTGSWQRTLQTAFKKIMGFAPCIFWGRGLLLPWGLLPFPVPITTVVGRPIPVPRRPNPSQAEVDQYHKLYMEAIERLFEEHKESCGVSPSTHLTFV</sequence>
<evidence type="ECO:0000256" key="5">
    <source>
        <dbReference type="ARBA" id="ARBA00022692"/>
    </source>
</evidence>
<dbReference type="PANTHER" id="PTHR12317:SF36">
    <property type="entry name" value="2-ACYLGLYCEROL O-ACYLTRANSFERASE 3"/>
    <property type="match status" value="1"/>
</dbReference>
<dbReference type="InParanoid" id="G3VHW0"/>
<keyword evidence="8" id="KW-0443">Lipid metabolism</keyword>
<keyword evidence="3" id="KW-0444">Lipid biosynthesis</keyword>
<dbReference type="GO" id="GO:0003846">
    <property type="term" value="F:2-acylglycerol O-acyltransferase activity"/>
    <property type="evidence" value="ECO:0007669"/>
    <property type="project" value="Ensembl"/>
</dbReference>
<organism evidence="12 13">
    <name type="scientific">Sarcophilus harrisii</name>
    <name type="common">Tasmanian devil</name>
    <name type="synonym">Sarcophilus laniarius</name>
    <dbReference type="NCBI Taxonomy" id="9305"/>
    <lineage>
        <taxon>Eukaryota</taxon>
        <taxon>Metazoa</taxon>
        <taxon>Chordata</taxon>
        <taxon>Craniata</taxon>
        <taxon>Vertebrata</taxon>
        <taxon>Euteleostomi</taxon>
        <taxon>Mammalia</taxon>
        <taxon>Metatheria</taxon>
        <taxon>Dasyuromorphia</taxon>
        <taxon>Dasyuridae</taxon>
        <taxon>Sarcophilus</taxon>
    </lineage>
</organism>
<dbReference type="AlphaFoldDB" id="G3VHW0"/>
<reference evidence="12 13" key="1">
    <citation type="journal article" date="2011" name="Proc. Natl. Acad. Sci. U.S.A.">
        <title>Genetic diversity and population structure of the endangered marsupial Sarcophilus harrisii (Tasmanian devil).</title>
        <authorList>
            <person name="Miller W."/>
            <person name="Hayes V.M."/>
            <person name="Ratan A."/>
            <person name="Petersen D.C."/>
            <person name="Wittekindt N.E."/>
            <person name="Miller J."/>
            <person name="Walenz B."/>
            <person name="Knight J."/>
            <person name="Qi J."/>
            <person name="Zhao F."/>
            <person name="Wang Q."/>
            <person name="Bedoya-Reina O.C."/>
            <person name="Katiyar N."/>
            <person name="Tomsho L.P."/>
            <person name="Kasson L.M."/>
            <person name="Hardie R.A."/>
            <person name="Woodbridge P."/>
            <person name="Tindall E.A."/>
            <person name="Bertelsen M.F."/>
            <person name="Dixon D."/>
            <person name="Pyecroft S."/>
            <person name="Helgen K.M."/>
            <person name="Lesk A.M."/>
            <person name="Pringle T.H."/>
            <person name="Patterson N."/>
            <person name="Zhang Y."/>
            <person name="Kreiss A."/>
            <person name="Woods G.M."/>
            <person name="Jones M.E."/>
            <person name="Schuster S.C."/>
        </authorList>
    </citation>
    <scope>NUCLEOTIDE SEQUENCE [LARGE SCALE GENOMIC DNA]</scope>
</reference>
<dbReference type="Pfam" id="PF03982">
    <property type="entry name" value="DAGAT"/>
    <property type="match status" value="1"/>
</dbReference>
<dbReference type="GeneID" id="100922391"/>
<protein>
    <recommendedName>
        <fullName evidence="11">Acyltransferase</fullName>
        <ecNumber evidence="11">2.3.1.-</ecNumber>
    </recommendedName>
</protein>
<evidence type="ECO:0000256" key="1">
    <source>
        <dbReference type="ARBA" id="ARBA00004477"/>
    </source>
</evidence>
<reference evidence="12" key="2">
    <citation type="submission" date="2025-08" db="UniProtKB">
        <authorList>
            <consortium name="Ensembl"/>
        </authorList>
    </citation>
    <scope>IDENTIFICATION</scope>
</reference>
<keyword evidence="7 11" id="KW-1133">Transmembrane helix</keyword>
<dbReference type="RefSeq" id="XP_003768884.1">
    <property type="nucleotide sequence ID" value="XM_003768836.3"/>
</dbReference>
<accession>G3VHW0</accession>
<dbReference type="GO" id="GO:0006640">
    <property type="term" value="P:monoacylglycerol biosynthetic process"/>
    <property type="evidence" value="ECO:0007669"/>
    <property type="project" value="Ensembl"/>
</dbReference>
<evidence type="ECO:0000256" key="7">
    <source>
        <dbReference type="ARBA" id="ARBA00022989"/>
    </source>
</evidence>
<keyword evidence="5 11" id="KW-0812">Transmembrane</keyword>
<evidence type="ECO:0000256" key="9">
    <source>
        <dbReference type="ARBA" id="ARBA00023136"/>
    </source>
</evidence>
<dbReference type="EC" id="2.3.1.-" evidence="11"/>
<dbReference type="HOGENOM" id="CLU_023995_0_0_1"/>
<keyword evidence="10" id="KW-0012">Acyltransferase</keyword>
<feature type="transmembrane region" description="Helical" evidence="11">
    <location>
        <begin position="12"/>
        <end position="33"/>
    </location>
</feature>
<comment type="subcellular location">
    <subcellularLocation>
        <location evidence="1 11">Endoplasmic reticulum membrane</location>
        <topology evidence="1 11">Multi-pass membrane protein</topology>
    </subcellularLocation>
</comment>
<comment type="similarity">
    <text evidence="2 11">Belongs to the diacylglycerol acyltransferase family.</text>
</comment>
<evidence type="ECO:0000256" key="4">
    <source>
        <dbReference type="ARBA" id="ARBA00022679"/>
    </source>
</evidence>
<comment type="caution">
    <text evidence="11">Lacks conserved residue(s) required for the propagation of feature annotation.</text>
</comment>
<dbReference type="GO" id="GO:0019432">
    <property type="term" value="P:triglyceride biosynthetic process"/>
    <property type="evidence" value="ECO:0007669"/>
    <property type="project" value="Ensembl"/>
</dbReference>
<dbReference type="GO" id="GO:1990578">
    <property type="term" value="C:perinuclear endoplasmic reticulum membrane"/>
    <property type="evidence" value="ECO:0007669"/>
    <property type="project" value="Ensembl"/>
</dbReference>